<dbReference type="EMBL" id="JADIML010000216">
    <property type="protein sequence ID" value="MBO8463837.1"/>
    <property type="molecule type" value="Genomic_DNA"/>
</dbReference>
<dbReference type="PANTHER" id="PTHR37326:SF1">
    <property type="entry name" value="BLL3975 PROTEIN"/>
    <property type="match status" value="1"/>
</dbReference>
<dbReference type="Proteomes" id="UP000823618">
    <property type="component" value="Unassembled WGS sequence"/>
</dbReference>
<sequence length="311" mass="34815">MKKEVLFTLSSGFRENFEVIGYRFGKGEKAACIVGALRGNEYQHLYCASKLIDILSRLEERGGLVANKEILVIPCGINTSMNVGERNWVRDNQDINRHFPGNEKGEASDRVAAAIMKAVQGYSYGIQYTGFYLAGEFVPHVRTLGNSIDSTSLSSLFGLPYVVTGQPRSFDTRTLNYNWSQNGTSAFSLYISSYDYLNEDIANQAVSSTLRFLTRMGIIKYNCHNGHIASILAEEDLVTVKPNISGFFRRTCQINKEVRRGDILAEVLDPYEGNIIDRIVAPVDGILFFAQTSPIVFEHSVAFRIIKKLHL</sequence>
<dbReference type="SUPFAM" id="SSF53187">
    <property type="entry name" value="Zn-dependent exopeptidases"/>
    <property type="match status" value="1"/>
</dbReference>
<accession>A0A9D9I113</accession>
<name>A0A9D9I113_9FIRM</name>
<dbReference type="AlphaFoldDB" id="A0A9D9I113"/>
<gene>
    <name evidence="1" type="ORF">IAC13_07895</name>
</gene>
<dbReference type="InterPro" id="IPR053138">
    <property type="entry name" value="N-alpha-Ac-DABA_deacetylase"/>
</dbReference>
<dbReference type="PANTHER" id="PTHR37326">
    <property type="entry name" value="BLL3975 PROTEIN"/>
    <property type="match status" value="1"/>
</dbReference>
<reference evidence="1" key="1">
    <citation type="submission" date="2020-10" db="EMBL/GenBank/DDBJ databases">
        <authorList>
            <person name="Gilroy R."/>
        </authorList>
    </citation>
    <scope>NUCLEOTIDE SEQUENCE</scope>
    <source>
        <strain evidence="1">E3-2379</strain>
    </source>
</reference>
<proteinExistence type="predicted"/>
<comment type="caution">
    <text evidence="1">The sequence shown here is derived from an EMBL/GenBank/DDBJ whole genome shotgun (WGS) entry which is preliminary data.</text>
</comment>
<protein>
    <submittedName>
        <fullName evidence="1">Succinylglutamate desuccinylase/aspartoacylase family protein</fullName>
    </submittedName>
</protein>
<evidence type="ECO:0000313" key="2">
    <source>
        <dbReference type="Proteomes" id="UP000823618"/>
    </source>
</evidence>
<organism evidence="1 2">
    <name type="scientific">Candidatus Scybalomonas excrementavium</name>
    <dbReference type="NCBI Taxonomy" id="2840943"/>
    <lineage>
        <taxon>Bacteria</taxon>
        <taxon>Bacillati</taxon>
        <taxon>Bacillota</taxon>
        <taxon>Clostridia</taxon>
        <taxon>Lachnospirales</taxon>
        <taxon>Lachnospiraceae</taxon>
        <taxon>Lachnospiraceae incertae sedis</taxon>
        <taxon>Candidatus Scybalomonas</taxon>
    </lineage>
</organism>
<dbReference type="CDD" id="cd06253">
    <property type="entry name" value="M14_ASTE_ASPA-like"/>
    <property type="match status" value="1"/>
</dbReference>
<reference evidence="1" key="2">
    <citation type="journal article" date="2021" name="PeerJ">
        <title>Extensive microbial diversity within the chicken gut microbiome revealed by metagenomics and culture.</title>
        <authorList>
            <person name="Gilroy R."/>
            <person name="Ravi A."/>
            <person name="Getino M."/>
            <person name="Pursley I."/>
            <person name="Horton D.L."/>
            <person name="Alikhan N.F."/>
            <person name="Baker D."/>
            <person name="Gharbi K."/>
            <person name="Hall N."/>
            <person name="Watson M."/>
            <person name="Adriaenssens E.M."/>
            <person name="Foster-Nyarko E."/>
            <person name="Jarju S."/>
            <person name="Secka A."/>
            <person name="Antonio M."/>
            <person name="Oren A."/>
            <person name="Chaudhuri R.R."/>
            <person name="La Ragione R."/>
            <person name="Hildebrand F."/>
            <person name="Pallen M.J."/>
        </authorList>
    </citation>
    <scope>NUCLEOTIDE SEQUENCE</scope>
    <source>
        <strain evidence="1">E3-2379</strain>
    </source>
</reference>
<dbReference type="Gene3D" id="3.40.630.10">
    <property type="entry name" value="Zn peptidases"/>
    <property type="match status" value="1"/>
</dbReference>
<evidence type="ECO:0000313" key="1">
    <source>
        <dbReference type="EMBL" id="MBO8463837.1"/>
    </source>
</evidence>